<gene>
    <name evidence="2" type="ORF">J0695_22305</name>
</gene>
<dbReference type="AlphaFoldDB" id="A0A939JKB4"/>
<evidence type="ECO:0000256" key="1">
    <source>
        <dbReference type="SAM" id="MobiDB-lite"/>
    </source>
</evidence>
<keyword evidence="3" id="KW-1185">Reference proteome</keyword>
<dbReference type="RefSeq" id="WP_206963903.1">
    <property type="nucleotide sequence ID" value="NZ_BAAAJJ010000030.1"/>
</dbReference>
<evidence type="ECO:0000313" key="3">
    <source>
        <dbReference type="Proteomes" id="UP000664167"/>
    </source>
</evidence>
<dbReference type="EMBL" id="JAFLRJ010000211">
    <property type="protein sequence ID" value="MBO0514504.1"/>
    <property type="molecule type" value="Genomic_DNA"/>
</dbReference>
<dbReference type="Proteomes" id="UP000664167">
    <property type="component" value="Unassembled WGS sequence"/>
</dbReference>
<name>A0A939JKB4_9ACTN</name>
<evidence type="ECO:0000313" key="2">
    <source>
        <dbReference type="EMBL" id="MBO0514504.1"/>
    </source>
</evidence>
<accession>A0A939JKB4</accession>
<comment type="caution">
    <text evidence="2">The sequence shown here is derived from an EMBL/GenBank/DDBJ whole genome shotgun (WGS) entry which is preliminary data.</text>
</comment>
<proteinExistence type="predicted"/>
<reference evidence="2" key="1">
    <citation type="submission" date="2021-03" db="EMBL/GenBank/DDBJ databases">
        <title>Streptomyces poriferae sp. nov., a novel marine sponge-derived Actinobacteria species with anti-MRSA activity.</title>
        <authorList>
            <person name="Sandoval-Powers M."/>
            <person name="Kralova S."/>
            <person name="Nguyen G.-S."/>
            <person name="Fawwal D."/>
            <person name="Degnes K."/>
            <person name="Klinkenberg G."/>
            <person name="Sletta H."/>
            <person name="Wentzel A."/>
            <person name="Liles M.R."/>
        </authorList>
    </citation>
    <scope>NUCLEOTIDE SEQUENCE</scope>
    <source>
        <strain evidence="2">DSM 41794</strain>
    </source>
</reference>
<organism evidence="2 3">
    <name type="scientific">Streptomyces beijiangensis</name>
    <dbReference type="NCBI Taxonomy" id="163361"/>
    <lineage>
        <taxon>Bacteria</taxon>
        <taxon>Bacillati</taxon>
        <taxon>Actinomycetota</taxon>
        <taxon>Actinomycetes</taxon>
        <taxon>Kitasatosporales</taxon>
        <taxon>Streptomycetaceae</taxon>
        <taxon>Streptomyces</taxon>
    </lineage>
</organism>
<feature type="compositionally biased region" description="Basic residues" evidence="1">
    <location>
        <begin position="111"/>
        <end position="124"/>
    </location>
</feature>
<sequence length="124" mass="12439">MAATLPASRAVAWTALDALEATCLLYAGTRLAQGRGGHPPAAAGAAALLLADATVDLLTAAPGAERALAVVMAMGAELPLAALCAVLARQPCTAPGPPAPSARPAADRVRGPGRPRSRIRVPRY</sequence>
<feature type="region of interest" description="Disordered" evidence="1">
    <location>
        <begin position="94"/>
        <end position="124"/>
    </location>
</feature>
<protein>
    <submittedName>
        <fullName evidence="2">Uncharacterized protein</fullName>
    </submittedName>
</protein>